<evidence type="ECO:0000313" key="4">
    <source>
        <dbReference type="Proteomes" id="UP000015381"/>
    </source>
</evidence>
<gene>
    <name evidence="2" type="ORF">HLRTI_000928</name>
    <name evidence="1" type="ORF">HTIA_2731</name>
</gene>
<proteinExistence type="predicted"/>
<dbReference type="STRING" id="1033806.HTIA_2731"/>
<accession>F7PIF7</accession>
<protein>
    <submittedName>
        <fullName evidence="2">Uncharacterized protein</fullName>
    </submittedName>
</protein>
<evidence type="ECO:0000313" key="1">
    <source>
        <dbReference type="EMBL" id="CCQ34835.1"/>
    </source>
</evidence>
<dbReference type="EMBL" id="HF571520">
    <property type="protein sequence ID" value="CCQ34835.1"/>
    <property type="molecule type" value="Genomic_DNA"/>
</dbReference>
<reference evidence="1 4" key="3">
    <citation type="journal article" date="2014" name="Environ. Microbiol.">
        <title>Halorhabdus tiamatea: proteogenomics and glycosidase activity measurements identify the first cultivated euryarchaeon from a deep-sea anoxic brine lake as potential polysaccharide degrader.</title>
        <authorList>
            <person name="Werner J."/>
            <person name="Ferrer M."/>
            <person name="Michel G."/>
            <person name="Mann A.J."/>
            <person name="Huang S."/>
            <person name="Juarez S."/>
            <person name="Ciordia S."/>
            <person name="Albar J.P."/>
            <person name="Alcaide M."/>
            <person name="La Cono V."/>
            <person name="Yakimov M.M."/>
            <person name="Antunes A."/>
            <person name="Taborda M."/>
            <person name="Da Costa M.S."/>
            <person name="Amann R.I."/>
            <person name="Gloeckner F.O."/>
            <person name="Golyshina O.V."/>
            <person name="Golyshin P.N."/>
            <person name="Teeling H."/>
        </authorList>
    </citation>
    <scope>NUCLEOTIDE SEQUENCE [LARGE SCALE GENOMIC DNA]</scope>
    <source>
        <strain evidence="4">SARL4B</strain>
        <strain evidence="1">Type strain: SARL4B</strain>
    </source>
</reference>
<dbReference type="InterPro" id="IPR043927">
    <property type="entry name" value="DUF5778"/>
</dbReference>
<evidence type="ECO:0000313" key="2">
    <source>
        <dbReference type="EMBL" id="ERJ07070.1"/>
    </source>
</evidence>
<reference evidence="2 3" key="2">
    <citation type="journal article" date="2013" name="PLoS ONE">
        <title>INDIGO - INtegrated Data Warehouse of MIcrobial GenOmes with Examples from the Red Sea Extremophiles.</title>
        <authorList>
            <person name="Alam I."/>
            <person name="Antunes A."/>
            <person name="Kamau A.A."/>
            <person name="Ba Alawi W."/>
            <person name="Kalkatawi M."/>
            <person name="Stingl U."/>
            <person name="Bajic V.B."/>
        </authorList>
    </citation>
    <scope>NUCLEOTIDE SEQUENCE [LARGE SCALE GENOMIC DNA]</scope>
    <source>
        <strain evidence="2 3">SARL4B</strain>
    </source>
</reference>
<keyword evidence="4" id="KW-1185">Reference proteome</keyword>
<evidence type="ECO:0000313" key="3">
    <source>
        <dbReference type="Proteomes" id="UP000003861"/>
    </source>
</evidence>
<dbReference type="GeneID" id="23798726"/>
<dbReference type="OrthoDB" id="337273at2157"/>
<dbReference type="AlphaFoldDB" id="F7PIF7"/>
<organism evidence="2 3">
    <name type="scientific">Halorhabdus tiamatea SARL4B</name>
    <dbReference type="NCBI Taxonomy" id="1033806"/>
    <lineage>
        <taxon>Archaea</taxon>
        <taxon>Methanobacteriati</taxon>
        <taxon>Methanobacteriota</taxon>
        <taxon>Stenosarchaea group</taxon>
        <taxon>Halobacteria</taxon>
        <taxon>Halobacteriales</taxon>
        <taxon>Haloarculaceae</taxon>
        <taxon>Halorhabdus</taxon>
    </lineage>
</organism>
<dbReference type="Pfam" id="PF19090">
    <property type="entry name" value="DUF5778"/>
    <property type="match status" value="1"/>
</dbReference>
<reference evidence="2 3" key="1">
    <citation type="journal article" date="2011" name="J. Bacteriol.">
        <title>Genome sequence of Halorhabdus tiamatea, the first archaeon isolated from a deep-sea anoxic brine lake.</title>
        <authorList>
            <person name="Antunes A."/>
            <person name="Alam I."/>
            <person name="Bajic V.B."/>
            <person name="Stingl U."/>
        </authorList>
    </citation>
    <scope>NUCLEOTIDE SEQUENCE [LARGE SCALE GENOMIC DNA]</scope>
    <source>
        <strain evidence="2 3">SARL4B</strain>
    </source>
</reference>
<sequence>MDQAEQDLREQTEALIEPGEIELRGLIVRTDVPNSEEPELNRVTLEIGDAISEHATTDADTYVYSGTDDPEFGLNQHQGRTIEGEEFVWECQQLLRDGTFDVVFYYEDSADTEAILTDLQEEGYDVEDVESP</sequence>
<dbReference type="KEGG" id="hti:HTIA_2731"/>
<dbReference type="RefSeq" id="WP_008525398.1">
    <property type="nucleotide sequence ID" value="NC_021921.1"/>
</dbReference>
<dbReference type="eggNOG" id="arCOG04667">
    <property type="taxonomic scope" value="Archaea"/>
</dbReference>
<dbReference type="HOGENOM" id="CLU_1880986_0_0_2"/>
<dbReference type="Proteomes" id="UP000015381">
    <property type="component" value="Chromosome I"/>
</dbReference>
<dbReference type="Proteomes" id="UP000003861">
    <property type="component" value="Unassembled WGS sequence"/>
</dbReference>
<dbReference type="PATRIC" id="fig|1033806.12.peg.2720"/>
<name>F7PIF7_9EURY</name>
<dbReference type="EMBL" id="AFNT02000007">
    <property type="protein sequence ID" value="ERJ07070.1"/>
    <property type="molecule type" value="Genomic_DNA"/>
</dbReference>